<keyword evidence="2" id="KW-0472">Membrane</keyword>
<dbReference type="AlphaFoldDB" id="A0AAD7ELC9"/>
<keyword evidence="2" id="KW-1133">Transmembrane helix</keyword>
<protein>
    <submittedName>
        <fullName evidence="3">Uncharacterized protein</fullName>
    </submittedName>
</protein>
<evidence type="ECO:0000313" key="4">
    <source>
        <dbReference type="Proteomes" id="UP001218218"/>
    </source>
</evidence>
<evidence type="ECO:0000256" key="2">
    <source>
        <dbReference type="SAM" id="Phobius"/>
    </source>
</evidence>
<keyword evidence="4" id="KW-1185">Reference proteome</keyword>
<dbReference type="Proteomes" id="UP001218218">
    <property type="component" value="Unassembled WGS sequence"/>
</dbReference>
<feature type="transmembrane region" description="Helical" evidence="2">
    <location>
        <begin position="40"/>
        <end position="62"/>
    </location>
</feature>
<evidence type="ECO:0000256" key="1">
    <source>
        <dbReference type="SAM" id="MobiDB-lite"/>
    </source>
</evidence>
<name>A0AAD7ELC9_9AGAR</name>
<reference evidence="3" key="1">
    <citation type="submission" date="2023-03" db="EMBL/GenBank/DDBJ databases">
        <title>Massive genome expansion in bonnet fungi (Mycena s.s.) driven by repeated elements and novel gene families across ecological guilds.</title>
        <authorList>
            <consortium name="Lawrence Berkeley National Laboratory"/>
            <person name="Harder C.B."/>
            <person name="Miyauchi S."/>
            <person name="Viragh M."/>
            <person name="Kuo A."/>
            <person name="Thoen E."/>
            <person name="Andreopoulos B."/>
            <person name="Lu D."/>
            <person name="Skrede I."/>
            <person name="Drula E."/>
            <person name="Henrissat B."/>
            <person name="Morin E."/>
            <person name="Kohler A."/>
            <person name="Barry K."/>
            <person name="LaButti K."/>
            <person name="Morin E."/>
            <person name="Salamov A."/>
            <person name="Lipzen A."/>
            <person name="Mereny Z."/>
            <person name="Hegedus B."/>
            <person name="Baldrian P."/>
            <person name="Stursova M."/>
            <person name="Weitz H."/>
            <person name="Taylor A."/>
            <person name="Grigoriev I.V."/>
            <person name="Nagy L.G."/>
            <person name="Martin F."/>
            <person name="Kauserud H."/>
        </authorList>
    </citation>
    <scope>NUCLEOTIDE SEQUENCE</scope>
    <source>
        <strain evidence="3">CBHHK002</strain>
    </source>
</reference>
<accession>A0AAD7ELC9</accession>
<organism evidence="3 4">
    <name type="scientific">Mycena albidolilacea</name>
    <dbReference type="NCBI Taxonomy" id="1033008"/>
    <lineage>
        <taxon>Eukaryota</taxon>
        <taxon>Fungi</taxon>
        <taxon>Dikarya</taxon>
        <taxon>Basidiomycota</taxon>
        <taxon>Agaricomycotina</taxon>
        <taxon>Agaricomycetes</taxon>
        <taxon>Agaricomycetidae</taxon>
        <taxon>Agaricales</taxon>
        <taxon>Marasmiineae</taxon>
        <taxon>Mycenaceae</taxon>
        <taxon>Mycena</taxon>
    </lineage>
</organism>
<comment type="caution">
    <text evidence="3">The sequence shown here is derived from an EMBL/GenBank/DDBJ whole genome shotgun (WGS) entry which is preliminary data.</text>
</comment>
<gene>
    <name evidence="3" type="ORF">DFH08DRAFT_1082943</name>
</gene>
<feature type="compositionally biased region" description="Polar residues" evidence="1">
    <location>
        <begin position="1"/>
        <end position="15"/>
    </location>
</feature>
<feature type="compositionally biased region" description="Basic and acidic residues" evidence="1">
    <location>
        <begin position="17"/>
        <end position="26"/>
    </location>
</feature>
<proteinExistence type="predicted"/>
<feature type="region of interest" description="Disordered" evidence="1">
    <location>
        <begin position="1"/>
        <end position="33"/>
    </location>
</feature>
<keyword evidence="2" id="KW-0812">Transmembrane</keyword>
<sequence>MLSKFFSPSSDSYQPLRQDDSEHSLPDSEFTQTKPAGPDYLGKLLLLLACANFLIAFALFTVPQTLDAPQTLADLPRPDPYVGLNRHAPL</sequence>
<dbReference type="EMBL" id="JARIHO010000030">
    <property type="protein sequence ID" value="KAJ7336929.1"/>
    <property type="molecule type" value="Genomic_DNA"/>
</dbReference>
<evidence type="ECO:0000313" key="3">
    <source>
        <dbReference type="EMBL" id="KAJ7336929.1"/>
    </source>
</evidence>